<dbReference type="InterPro" id="IPR004155">
    <property type="entry name" value="PBS_lyase_HEAT"/>
</dbReference>
<dbReference type="InterPro" id="IPR014824">
    <property type="entry name" value="Nfu/NifU_N"/>
</dbReference>
<dbReference type="InterPro" id="IPR016024">
    <property type="entry name" value="ARM-type_fold"/>
</dbReference>
<proteinExistence type="predicted"/>
<protein>
    <recommendedName>
        <fullName evidence="1">Scaffold protein Nfu/NifU N-terminal domain-containing protein</fullName>
    </recommendedName>
</protein>
<dbReference type="Proteomes" id="UP001285921">
    <property type="component" value="Unassembled WGS sequence"/>
</dbReference>
<dbReference type="InterPro" id="IPR025989">
    <property type="entry name" value="Virulence_F_dom"/>
</dbReference>
<dbReference type="SUPFAM" id="SSF48371">
    <property type="entry name" value="ARM repeat"/>
    <property type="match status" value="1"/>
</dbReference>
<dbReference type="Pfam" id="PF08712">
    <property type="entry name" value="Nfu_N"/>
    <property type="match status" value="1"/>
</dbReference>
<dbReference type="InterPro" id="IPR036498">
    <property type="entry name" value="Nfu/NifU_N_sf"/>
</dbReference>
<name>A0ABQ6NI87_9BACL</name>
<dbReference type="SMART" id="SM00567">
    <property type="entry name" value="EZ_HEAT"/>
    <property type="match status" value="4"/>
</dbReference>
<accession>A0ABQ6NI87</accession>
<evidence type="ECO:0000313" key="2">
    <source>
        <dbReference type="EMBL" id="GMK44832.1"/>
    </source>
</evidence>
<dbReference type="PANTHER" id="PTHR12697">
    <property type="entry name" value="PBS LYASE HEAT-LIKE PROTEIN"/>
    <property type="match status" value="1"/>
</dbReference>
<sequence length="382" mass="42089">MKLISIEPTPSPNSMKLNVDESLPRGIRQSYTKKEIESAPEPLRALLAIEGVRSIFRTADFIALDRVSNADWARILADARALLQGGNDGDAAAGAALAAESYGEAHVLVQMYRGIPIQVRVKNGEREARSALPQKFTDAVTEAAGASMIRERKLEEFGVRYGELEEIAAEIVKELEAAYTPDRLKELISAAQALGPGEESAAPARPAPLSGEEIAERFESPEWQVRYAALERMAPEPELLPLIAKALHDENMSIRRLAVVYLGDLRTPEAMPYLFEALRDKSVSVRRTAGDTLSDWGDPAATGPMIEALRDPNKLVRWRAARFLYEAGDESAVEALREAAKDAEFEIQLQAQIALERIERGEEAAGSVWQQMTAARRSEQQQ</sequence>
<feature type="domain" description="Scaffold protein Nfu/NifU N-terminal" evidence="1">
    <location>
        <begin position="4"/>
        <end position="85"/>
    </location>
</feature>
<evidence type="ECO:0000259" key="1">
    <source>
        <dbReference type="SMART" id="SM00932"/>
    </source>
</evidence>
<reference evidence="2 3" key="1">
    <citation type="submission" date="2023-05" db="EMBL/GenBank/DDBJ databases">
        <title>Draft genome of Paenibacillus sp. CCS26.</title>
        <authorList>
            <person name="Akita H."/>
            <person name="Shinto Y."/>
            <person name="Kimura Z."/>
        </authorList>
    </citation>
    <scope>NUCLEOTIDE SEQUENCE [LARGE SCALE GENOMIC DNA]</scope>
    <source>
        <strain evidence="2 3">CCS26</strain>
    </source>
</reference>
<dbReference type="PANTHER" id="PTHR12697:SF37">
    <property type="entry name" value="CONSERVED VIRULENCE FACTOR C"/>
    <property type="match status" value="1"/>
</dbReference>
<dbReference type="SUPFAM" id="SSF110836">
    <property type="entry name" value="Hypothetical protein SAV1430"/>
    <property type="match status" value="1"/>
</dbReference>
<gene>
    <name evidence="2" type="primary">ypgR</name>
    <name evidence="2" type="ORF">PghCCS26_19600</name>
</gene>
<keyword evidence="3" id="KW-1185">Reference proteome</keyword>
<dbReference type="Pfam" id="PF13769">
    <property type="entry name" value="Virulence_fact"/>
    <property type="match status" value="1"/>
</dbReference>
<dbReference type="SMART" id="SM00932">
    <property type="entry name" value="Nfu_N"/>
    <property type="match status" value="1"/>
</dbReference>
<dbReference type="RefSeq" id="WP_317979754.1">
    <property type="nucleotide sequence ID" value="NZ_BTCL01000005.1"/>
</dbReference>
<organism evidence="2 3">
    <name type="scientific">Paenibacillus glycanilyticus</name>
    <dbReference type="NCBI Taxonomy" id="126569"/>
    <lineage>
        <taxon>Bacteria</taxon>
        <taxon>Bacillati</taxon>
        <taxon>Bacillota</taxon>
        <taxon>Bacilli</taxon>
        <taxon>Bacillales</taxon>
        <taxon>Paenibacillaceae</taxon>
        <taxon>Paenibacillus</taxon>
    </lineage>
</organism>
<evidence type="ECO:0000313" key="3">
    <source>
        <dbReference type="Proteomes" id="UP001285921"/>
    </source>
</evidence>
<comment type="caution">
    <text evidence="2">The sequence shown here is derived from an EMBL/GenBank/DDBJ whole genome shotgun (WGS) entry which is preliminary data.</text>
</comment>
<dbReference type="Pfam" id="PF13646">
    <property type="entry name" value="HEAT_2"/>
    <property type="match status" value="1"/>
</dbReference>
<dbReference type="EMBL" id="BTCL01000005">
    <property type="protein sequence ID" value="GMK44832.1"/>
    <property type="molecule type" value="Genomic_DNA"/>
</dbReference>
<dbReference type="InterPro" id="IPR011989">
    <property type="entry name" value="ARM-like"/>
</dbReference>
<dbReference type="Gene3D" id="3.30.1370.70">
    <property type="entry name" value="Scaffold protein Nfu/NifU, N-terminal domain"/>
    <property type="match status" value="1"/>
</dbReference>
<dbReference type="Gene3D" id="1.25.10.10">
    <property type="entry name" value="Leucine-rich Repeat Variant"/>
    <property type="match status" value="1"/>
</dbReference>